<accession>A0A6L2KY28</accession>
<proteinExistence type="predicted"/>
<comment type="caution">
    <text evidence="1">The sequence shown here is derived from an EMBL/GenBank/DDBJ whole genome shotgun (WGS) entry which is preliminary data.</text>
</comment>
<gene>
    <name evidence="1" type="ORF">Tci_026561</name>
</gene>
<sequence length="710" mass="81026">MKAAKYDNIEGIEDMVMKLWSPVKERIIAVTHVKEMKWYGYGNLEEIIVRREDQTLHKFKEGDFPRLNQRDIKDLLLLSVQKKLFNLEKDIILDLNVELRMFTRRIIILKHVEDPQLGVESYQKKLNITKPETFRFDISKMTPYTAYKNPKGIIYQDKLKRNRLMCSDELYKFCNGTLTSVRRALYDVASNLRIWKSLLEGENTEIASGYLNGQYDFVILCPSLYQVAADDWYEVAEVAGQLANGSVTHAQGGEMSDEDEPLETYKSEIDLLIRESMDTFLTGDEEIKLNSHEDIDDLVPILRASEKPLDSLDPISKTFDMTITNPLFNFNSKFTLNSDNPIFDIQDEESDESETETIMDEVQIHSSQSTAQSLPLYGKLTFDLTMPKPILTFSHFQMRCGGGVSGDGGTAGRRWWLARVGGGREFKPGYGQVLQFPPLHVGDTWMLRRPTQVVAVDDWYEVTEVAGRLANGSVTRVQGDEMVERIKRLLSAAEVTATAEEKQDRRNEMKTKGTLLMALPNKDQLKFYSYQHAKLLMKAIEKRYRGNKESKKVQRTLLKQQYENFTSSSETLDQTFDRLQKLISQLELIGEVIQQEDMNIKLLKSLPFDWKTHALIWRSKVELETISLDDLYNNLKIYEPKISGSSNTNQNLQNMAFVSLKSTSSTNEADTTVSGVSTAHTQGTTINSTSIDNLNDAIICAFLASQLNTP</sequence>
<organism evidence="1">
    <name type="scientific">Tanacetum cinerariifolium</name>
    <name type="common">Dalmatian daisy</name>
    <name type="synonym">Chrysanthemum cinerariifolium</name>
    <dbReference type="NCBI Taxonomy" id="118510"/>
    <lineage>
        <taxon>Eukaryota</taxon>
        <taxon>Viridiplantae</taxon>
        <taxon>Streptophyta</taxon>
        <taxon>Embryophyta</taxon>
        <taxon>Tracheophyta</taxon>
        <taxon>Spermatophyta</taxon>
        <taxon>Magnoliopsida</taxon>
        <taxon>eudicotyledons</taxon>
        <taxon>Gunneridae</taxon>
        <taxon>Pentapetalae</taxon>
        <taxon>asterids</taxon>
        <taxon>campanulids</taxon>
        <taxon>Asterales</taxon>
        <taxon>Asteraceae</taxon>
        <taxon>Asteroideae</taxon>
        <taxon>Anthemideae</taxon>
        <taxon>Anthemidinae</taxon>
        <taxon>Tanacetum</taxon>
    </lineage>
</organism>
<dbReference type="EMBL" id="BKCJ010003354">
    <property type="protein sequence ID" value="GEU54583.1"/>
    <property type="molecule type" value="Genomic_DNA"/>
</dbReference>
<protein>
    <submittedName>
        <fullName evidence="1">Uncharacterized protein</fullName>
    </submittedName>
</protein>
<evidence type="ECO:0000313" key="1">
    <source>
        <dbReference type="EMBL" id="GEU54583.1"/>
    </source>
</evidence>
<dbReference type="Pfam" id="PF14223">
    <property type="entry name" value="Retrotran_gag_2"/>
    <property type="match status" value="1"/>
</dbReference>
<name>A0A6L2KY28_TANCI</name>
<dbReference type="AlphaFoldDB" id="A0A6L2KY28"/>
<reference evidence="1" key="1">
    <citation type="journal article" date="2019" name="Sci. Rep.">
        <title>Draft genome of Tanacetum cinerariifolium, the natural source of mosquito coil.</title>
        <authorList>
            <person name="Yamashiro T."/>
            <person name="Shiraishi A."/>
            <person name="Satake H."/>
            <person name="Nakayama K."/>
        </authorList>
    </citation>
    <scope>NUCLEOTIDE SEQUENCE</scope>
</reference>